<evidence type="ECO:0000256" key="2">
    <source>
        <dbReference type="SAM" id="SignalP"/>
    </source>
</evidence>
<dbReference type="CDD" id="cd07012">
    <property type="entry name" value="PBP2_Bug_TTT"/>
    <property type="match status" value="1"/>
</dbReference>
<evidence type="ECO:0000313" key="3">
    <source>
        <dbReference type="EMBL" id="MDF0601143.1"/>
    </source>
</evidence>
<evidence type="ECO:0000313" key="4">
    <source>
        <dbReference type="Proteomes" id="UP001220964"/>
    </source>
</evidence>
<comment type="caution">
    <text evidence="3">The sequence shown here is derived from an EMBL/GenBank/DDBJ whole genome shotgun (WGS) entry which is preliminary data.</text>
</comment>
<keyword evidence="4" id="KW-1185">Reference proteome</keyword>
<accession>A0AAE3NNB3</accession>
<dbReference type="PANTHER" id="PTHR42928">
    <property type="entry name" value="TRICARBOXYLATE-BINDING PROTEIN"/>
    <property type="match status" value="1"/>
</dbReference>
<organism evidence="3 4">
    <name type="scientific">Psychromarinibacter sediminicola</name>
    <dbReference type="NCBI Taxonomy" id="3033385"/>
    <lineage>
        <taxon>Bacteria</taxon>
        <taxon>Pseudomonadati</taxon>
        <taxon>Pseudomonadota</taxon>
        <taxon>Alphaproteobacteria</taxon>
        <taxon>Rhodobacterales</taxon>
        <taxon>Paracoccaceae</taxon>
        <taxon>Psychromarinibacter</taxon>
    </lineage>
</organism>
<comment type="similarity">
    <text evidence="1">Belongs to the UPF0065 (bug) family.</text>
</comment>
<dbReference type="AlphaFoldDB" id="A0AAE3NNB3"/>
<dbReference type="EMBL" id="JARGYC010000022">
    <property type="protein sequence ID" value="MDF0601143.1"/>
    <property type="molecule type" value="Genomic_DNA"/>
</dbReference>
<dbReference type="Gene3D" id="3.40.190.10">
    <property type="entry name" value="Periplasmic binding protein-like II"/>
    <property type="match status" value="1"/>
</dbReference>
<dbReference type="SUPFAM" id="SSF53850">
    <property type="entry name" value="Periplasmic binding protein-like II"/>
    <property type="match status" value="1"/>
</dbReference>
<dbReference type="PANTHER" id="PTHR42928:SF5">
    <property type="entry name" value="BLR1237 PROTEIN"/>
    <property type="match status" value="1"/>
</dbReference>
<dbReference type="RefSeq" id="WP_275567281.1">
    <property type="nucleotide sequence ID" value="NZ_JARGYC010000022.1"/>
</dbReference>
<dbReference type="Pfam" id="PF03401">
    <property type="entry name" value="TctC"/>
    <property type="match status" value="1"/>
</dbReference>
<feature type="chain" id="PRO_5042236744" evidence="2">
    <location>
        <begin position="30"/>
        <end position="329"/>
    </location>
</feature>
<name>A0AAE3NNB3_9RHOB</name>
<reference evidence="3" key="1">
    <citation type="submission" date="2023-03" db="EMBL/GenBank/DDBJ databases">
        <title>Multiphase analysis and comparison of six strains from genera Psychromarinibacter, Lutimaribacter, and Maritimibacter, including a novel species: Psychromarinibacter sediminicola sp. nov.</title>
        <authorList>
            <person name="Wang Y.-H."/>
            <person name="Ye M.-Q."/>
            <person name="Du Z.-J."/>
        </authorList>
    </citation>
    <scope>NUCLEOTIDE SEQUENCE</scope>
    <source>
        <strain evidence="3">C21-152</strain>
    </source>
</reference>
<gene>
    <name evidence="3" type="ORF">P1J78_10415</name>
</gene>
<dbReference type="PIRSF" id="PIRSF017082">
    <property type="entry name" value="YflP"/>
    <property type="match status" value="1"/>
</dbReference>
<feature type="signal peptide" evidence="2">
    <location>
        <begin position="1"/>
        <end position="29"/>
    </location>
</feature>
<evidence type="ECO:0000256" key="1">
    <source>
        <dbReference type="ARBA" id="ARBA00006987"/>
    </source>
</evidence>
<protein>
    <submittedName>
        <fullName evidence="3">Tripartite tricarboxylate transporter substrate binding protein</fullName>
    </submittedName>
</protein>
<sequence>MKLITMTRRAAAASLLAMTGAAIAPAAVAQEDFPTKPVRILVPFGPGGLADITMRLAAEKFREILGQQFVVENHPGAGGVAAANELLKAEPDGHTLIVMSNGTTIATSLFETLGYDPQEQFAPISTLAWFDLGFFVNPESDYEELTDVVSYAQENPGMLNIGTINPGSTQNLSAEYFVAVTGIDANIITYRTSPDILAALIRGEIDLVFESPTAFASAMESGQAKILATTGSQRNPSLPDVPTAEQAGVEGYQVEGWNALWTLAGTPEPVIETLHEAIVEVANMPEIQERFAELNTRAQPLTPEEMAERFEADRAQWAQVIEDAGIETR</sequence>
<proteinExistence type="inferred from homology"/>
<keyword evidence="2" id="KW-0732">Signal</keyword>
<dbReference type="InterPro" id="IPR005064">
    <property type="entry name" value="BUG"/>
</dbReference>
<dbReference type="Gene3D" id="3.40.190.150">
    <property type="entry name" value="Bordetella uptake gene, domain 1"/>
    <property type="match status" value="1"/>
</dbReference>
<dbReference type="Proteomes" id="UP001220964">
    <property type="component" value="Unassembled WGS sequence"/>
</dbReference>
<dbReference type="InterPro" id="IPR042100">
    <property type="entry name" value="Bug_dom1"/>
</dbReference>